<dbReference type="KEGG" id="pbor:BSF38_03769"/>
<dbReference type="InterPro" id="IPR045864">
    <property type="entry name" value="aa-tRNA-synth_II/BPL/LPL"/>
</dbReference>
<dbReference type="EC" id="6.3.4.15" evidence="3"/>
<evidence type="ECO:0000256" key="1">
    <source>
        <dbReference type="ARBA" id="ARBA00022598"/>
    </source>
</evidence>
<accession>A0A1U7CTN4</accession>
<reference evidence="4" key="1">
    <citation type="submission" date="2016-12" db="EMBL/GenBank/DDBJ databases">
        <title>Comparative genomics of four Isosphaeraceae planctomycetes: a common pool of plasmids and glycoside hydrolase genes.</title>
        <authorList>
            <person name="Ivanova A."/>
        </authorList>
    </citation>
    <scope>NUCLEOTIDE SEQUENCE [LARGE SCALE GENOMIC DNA]</scope>
    <source>
        <strain evidence="4">PX4</strain>
    </source>
</reference>
<dbReference type="GO" id="GO:0005737">
    <property type="term" value="C:cytoplasm"/>
    <property type="evidence" value="ECO:0007669"/>
    <property type="project" value="TreeGrafter"/>
</dbReference>
<dbReference type="RefSeq" id="WP_076348186.1">
    <property type="nucleotide sequence ID" value="NZ_CP019082.1"/>
</dbReference>
<organism evidence="3 4">
    <name type="scientific">Paludisphaera borealis</name>
    <dbReference type="NCBI Taxonomy" id="1387353"/>
    <lineage>
        <taxon>Bacteria</taxon>
        <taxon>Pseudomonadati</taxon>
        <taxon>Planctomycetota</taxon>
        <taxon>Planctomycetia</taxon>
        <taxon>Isosphaerales</taxon>
        <taxon>Isosphaeraceae</taxon>
        <taxon>Paludisphaera</taxon>
    </lineage>
</organism>
<evidence type="ECO:0000259" key="2">
    <source>
        <dbReference type="PROSITE" id="PS51733"/>
    </source>
</evidence>
<dbReference type="PANTHER" id="PTHR12835">
    <property type="entry name" value="BIOTIN PROTEIN LIGASE"/>
    <property type="match status" value="1"/>
</dbReference>
<dbReference type="STRING" id="1387353.BSF38_03769"/>
<dbReference type="PROSITE" id="PS51733">
    <property type="entry name" value="BPL_LPL_CATALYTIC"/>
    <property type="match status" value="1"/>
</dbReference>
<dbReference type="SUPFAM" id="SSF55681">
    <property type="entry name" value="Class II aaRS and biotin synthetases"/>
    <property type="match status" value="1"/>
</dbReference>
<dbReference type="InterPro" id="IPR004408">
    <property type="entry name" value="Biotin_CoA_COase_ligase"/>
</dbReference>
<dbReference type="Proteomes" id="UP000186309">
    <property type="component" value="Chromosome"/>
</dbReference>
<keyword evidence="1 3" id="KW-0436">Ligase</keyword>
<dbReference type="CDD" id="cd16442">
    <property type="entry name" value="BPL"/>
    <property type="match status" value="1"/>
</dbReference>
<dbReference type="InterPro" id="IPR004143">
    <property type="entry name" value="BPL_LPL_catalytic"/>
</dbReference>
<name>A0A1U7CTN4_9BACT</name>
<evidence type="ECO:0000313" key="3">
    <source>
        <dbReference type="EMBL" id="APW62233.1"/>
    </source>
</evidence>
<dbReference type="PANTHER" id="PTHR12835:SF5">
    <property type="entry name" value="BIOTIN--PROTEIN LIGASE"/>
    <property type="match status" value="1"/>
</dbReference>
<evidence type="ECO:0000313" key="4">
    <source>
        <dbReference type="Proteomes" id="UP000186309"/>
    </source>
</evidence>
<dbReference type="AlphaFoldDB" id="A0A1U7CTN4"/>
<dbReference type="Gene3D" id="3.30.930.10">
    <property type="entry name" value="Bira Bifunctional Protein, Domain 2"/>
    <property type="match status" value="1"/>
</dbReference>
<dbReference type="OrthoDB" id="9807064at2"/>
<sequence>MNAHSHESAPAILNIPLLDRLRSVSGFVATADLAESNDRERLAADLDALEAFGFRIERHPYLGAAYRGPSPRLCPDQIEHELGTRRIGRRIAVWNRLGSTSDAAARGAGAAANDGLVILAEEQTTGRGQRGRSWSAPPRSCILMSVLLFPPSELSPIGRESAGGTAWLTALGAVATAGLVAEWTGCDARIKWPNDVRVDGRKVAGILVERVIRPRDDSPASASEPETAVVVGVGLNVNLGVDDLAPELRGKATSLRILSGGGSFDRSELVRDLIRRLDRWYDEGVRDGPSSLNAAWRGLSEHLGRRVRVTTPLQTLAGRLVDLDFQCGLTIDPSDETRSQGGSLVHIPISSVVALEG</sequence>
<feature type="domain" description="BPL/LPL catalytic" evidence="2">
    <location>
        <begin position="69"/>
        <end position="285"/>
    </location>
</feature>
<keyword evidence="4" id="KW-1185">Reference proteome</keyword>
<dbReference type="NCBIfam" id="TIGR00121">
    <property type="entry name" value="birA_ligase"/>
    <property type="match status" value="1"/>
</dbReference>
<proteinExistence type="predicted"/>
<protein>
    <submittedName>
        <fullName evidence="3">Bifunctional ligase/repressor BirA</fullName>
        <ecNumber evidence="3">6.3.4.15</ecNumber>
    </submittedName>
</protein>
<dbReference type="EMBL" id="CP019082">
    <property type="protein sequence ID" value="APW62233.1"/>
    <property type="molecule type" value="Genomic_DNA"/>
</dbReference>
<dbReference type="GO" id="GO:0004077">
    <property type="term" value="F:biotin--[biotin carboxyl-carrier protein] ligase activity"/>
    <property type="evidence" value="ECO:0007669"/>
    <property type="project" value="UniProtKB-EC"/>
</dbReference>
<gene>
    <name evidence="3" type="primary">birA_2</name>
    <name evidence="3" type="ORF">BSF38_03769</name>
</gene>
<dbReference type="Pfam" id="PF03099">
    <property type="entry name" value="BPL_LplA_LipB"/>
    <property type="match status" value="1"/>
</dbReference>